<evidence type="ECO:0000256" key="2">
    <source>
        <dbReference type="PROSITE-ProRule" id="PRU00335"/>
    </source>
</evidence>
<dbReference type="InterPro" id="IPR009057">
    <property type="entry name" value="Homeodomain-like_sf"/>
</dbReference>
<evidence type="ECO:0000313" key="5">
    <source>
        <dbReference type="Proteomes" id="UP001165378"/>
    </source>
</evidence>
<dbReference type="PANTHER" id="PTHR30055:SF226">
    <property type="entry name" value="HTH-TYPE TRANSCRIPTIONAL REGULATOR PKSA"/>
    <property type="match status" value="1"/>
</dbReference>
<keyword evidence="1 2" id="KW-0238">DNA-binding</keyword>
<comment type="caution">
    <text evidence="4">The sequence shown here is derived from an EMBL/GenBank/DDBJ whole genome shotgun (WGS) entry which is preliminary data.</text>
</comment>
<dbReference type="Gene3D" id="1.10.357.10">
    <property type="entry name" value="Tetracycline Repressor, domain 2"/>
    <property type="match status" value="1"/>
</dbReference>
<gene>
    <name evidence="4" type="ORF">LZ495_07270</name>
</gene>
<dbReference type="PROSITE" id="PS50977">
    <property type="entry name" value="HTH_TETR_2"/>
    <property type="match status" value="1"/>
</dbReference>
<accession>A0AA41PXH5</accession>
<dbReference type="Pfam" id="PF00440">
    <property type="entry name" value="TetR_N"/>
    <property type="match status" value="1"/>
</dbReference>
<dbReference type="InterPro" id="IPR001647">
    <property type="entry name" value="HTH_TetR"/>
</dbReference>
<evidence type="ECO:0000313" key="4">
    <source>
        <dbReference type="EMBL" id="MCF2527016.1"/>
    </source>
</evidence>
<name>A0AA41PXH5_9ACTN</name>
<evidence type="ECO:0000259" key="3">
    <source>
        <dbReference type="PROSITE" id="PS50977"/>
    </source>
</evidence>
<protein>
    <submittedName>
        <fullName evidence="4">TetR/AcrR family transcriptional regulator</fullName>
    </submittedName>
</protein>
<dbReference type="AlphaFoldDB" id="A0AA41PXH5"/>
<keyword evidence="5" id="KW-1185">Reference proteome</keyword>
<dbReference type="SUPFAM" id="SSF46689">
    <property type="entry name" value="Homeodomain-like"/>
    <property type="match status" value="1"/>
</dbReference>
<feature type="DNA-binding region" description="H-T-H motif" evidence="2">
    <location>
        <begin position="37"/>
        <end position="56"/>
    </location>
</feature>
<feature type="domain" description="HTH tetR-type" evidence="3">
    <location>
        <begin position="14"/>
        <end position="74"/>
    </location>
</feature>
<dbReference type="RefSeq" id="WP_235051170.1">
    <property type="nucleotide sequence ID" value="NZ_JAKFHA010000003.1"/>
</dbReference>
<organism evidence="4 5">
    <name type="scientific">Yinghuangia soli</name>
    <dbReference type="NCBI Taxonomy" id="2908204"/>
    <lineage>
        <taxon>Bacteria</taxon>
        <taxon>Bacillati</taxon>
        <taxon>Actinomycetota</taxon>
        <taxon>Actinomycetes</taxon>
        <taxon>Kitasatosporales</taxon>
        <taxon>Streptomycetaceae</taxon>
        <taxon>Yinghuangia</taxon>
    </lineage>
</organism>
<dbReference type="GO" id="GO:0000976">
    <property type="term" value="F:transcription cis-regulatory region binding"/>
    <property type="evidence" value="ECO:0007669"/>
    <property type="project" value="TreeGrafter"/>
</dbReference>
<dbReference type="PANTHER" id="PTHR30055">
    <property type="entry name" value="HTH-TYPE TRANSCRIPTIONAL REGULATOR RUTR"/>
    <property type="match status" value="1"/>
</dbReference>
<dbReference type="InterPro" id="IPR050109">
    <property type="entry name" value="HTH-type_TetR-like_transc_reg"/>
</dbReference>
<reference evidence="4" key="1">
    <citation type="submission" date="2022-01" db="EMBL/GenBank/DDBJ databases">
        <title>Genome-Based Taxonomic Classification of the Phylum Actinobacteria.</title>
        <authorList>
            <person name="Gao Y."/>
        </authorList>
    </citation>
    <scope>NUCLEOTIDE SEQUENCE</scope>
    <source>
        <strain evidence="4">KLBMP 8922</strain>
    </source>
</reference>
<dbReference type="PRINTS" id="PR00455">
    <property type="entry name" value="HTHTETR"/>
</dbReference>
<dbReference type="EMBL" id="JAKFHA010000003">
    <property type="protein sequence ID" value="MCF2527016.1"/>
    <property type="molecule type" value="Genomic_DNA"/>
</dbReference>
<sequence length="198" mass="20809">MPRITAATVADHRANQRSALLQAARDLLLTDGAGAVTFTAVAERAGLARNSVYKYFADRRDLLTALVADATPRWTGPIRVAMEAADTPADRIAAFVTAQLELVRSGEHRVAQALADGPDAAALRAGADRAHADILVPLVEALEALHDPDPRRTAVLLQGFVNAATKAVESGDDFEAVSRRAVQLAVAAVTSAPGEADR</sequence>
<evidence type="ECO:0000256" key="1">
    <source>
        <dbReference type="ARBA" id="ARBA00023125"/>
    </source>
</evidence>
<dbReference type="Proteomes" id="UP001165378">
    <property type="component" value="Unassembled WGS sequence"/>
</dbReference>
<proteinExistence type="predicted"/>
<dbReference type="GO" id="GO:0003700">
    <property type="term" value="F:DNA-binding transcription factor activity"/>
    <property type="evidence" value="ECO:0007669"/>
    <property type="project" value="TreeGrafter"/>
</dbReference>
<dbReference type="Gene3D" id="1.10.10.60">
    <property type="entry name" value="Homeodomain-like"/>
    <property type="match status" value="1"/>
</dbReference>